<gene>
    <name evidence="9" type="ORF">BJ554DRAFT_4991</name>
</gene>
<comment type="catalytic activity">
    <reaction evidence="3">
        <text>a 5'-end (N(2),N(7)-dimethyl 5'-triphosphoguanosine)-ribonucleoside in snoRNA + S-adenosyl-L-methionine = a 5'-end (N(2),N(2),N(7)-trimethyl 5'-triphosphoguanosine)-ribonucleoside in snoRNA + S-adenosyl-L-homocysteine + H(+)</text>
        <dbReference type="Rhea" id="RHEA:78507"/>
        <dbReference type="Rhea" id="RHEA-COMP:19088"/>
        <dbReference type="Rhea" id="RHEA-COMP:19090"/>
        <dbReference type="ChEBI" id="CHEBI:15378"/>
        <dbReference type="ChEBI" id="CHEBI:57856"/>
        <dbReference type="ChEBI" id="CHEBI:59789"/>
        <dbReference type="ChEBI" id="CHEBI:167623"/>
        <dbReference type="ChEBI" id="CHEBI:172880"/>
    </reaction>
    <physiologicalReaction direction="left-to-right" evidence="3">
        <dbReference type="Rhea" id="RHEA:78508"/>
    </physiologicalReaction>
</comment>
<evidence type="ECO:0000313" key="9">
    <source>
        <dbReference type="EMBL" id="KAG5455558.1"/>
    </source>
</evidence>
<evidence type="ECO:0000256" key="3">
    <source>
        <dbReference type="ARBA" id="ARBA00047418"/>
    </source>
</evidence>
<dbReference type="Gene3D" id="3.40.50.150">
    <property type="entry name" value="Vaccinia Virus protein VP39"/>
    <property type="match status" value="1"/>
</dbReference>
<dbReference type="SUPFAM" id="SSF53335">
    <property type="entry name" value="S-adenosyl-L-methionine-dependent methyltransferases"/>
    <property type="match status" value="1"/>
</dbReference>
<comment type="similarity">
    <text evidence="2">Belongs to the methyltransferase superfamily. Trimethylguanosine synthase family.</text>
</comment>
<keyword evidence="9" id="KW-0808">Transferase</keyword>
<feature type="region of interest" description="Disordered" evidence="8">
    <location>
        <begin position="156"/>
        <end position="232"/>
    </location>
</feature>
<feature type="region of interest" description="Disordered" evidence="8">
    <location>
        <begin position="342"/>
        <end position="383"/>
    </location>
</feature>
<evidence type="ECO:0000256" key="4">
    <source>
        <dbReference type="ARBA" id="ARBA00048740"/>
    </source>
</evidence>
<organism evidence="9 10">
    <name type="scientific">Olpidium bornovanus</name>
    <dbReference type="NCBI Taxonomy" id="278681"/>
    <lineage>
        <taxon>Eukaryota</taxon>
        <taxon>Fungi</taxon>
        <taxon>Fungi incertae sedis</taxon>
        <taxon>Olpidiomycota</taxon>
        <taxon>Olpidiomycotina</taxon>
        <taxon>Olpidiomycetes</taxon>
        <taxon>Olpidiales</taxon>
        <taxon>Olpidiaceae</taxon>
        <taxon>Olpidium</taxon>
    </lineage>
</organism>
<evidence type="ECO:0000256" key="2">
    <source>
        <dbReference type="ARBA" id="ARBA00025783"/>
    </source>
</evidence>
<dbReference type="InterPro" id="IPR019012">
    <property type="entry name" value="RNA_cap_Gua-N2-MeTrfase"/>
</dbReference>
<keyword evidence="9" id="KW-0489">Methyltransferase</keyword>
<comment type="catalytic activity">
    <reaction evidence="4">
        <text>a 5'-end (N(7)-methyl 5'-triphosphoguanosine)-ribonucleoside in snoRNA + S-adenosyl-L-methionine = a 5'-end (N(2),N(7)-dimethyl 5'-triphosphoguanosine)-ribonucleoside in snoRNA + S-adenosyl-L-homocysteine + H(+)</text>
        <dbReference type="Rhea" id="RHEA:78475"/>
        <dbReference type="Rhea" id="RHEA-COMP:19086"/>
        <dbReference type="Rhea" id="RHEA-COMP:19088"/>
        <dbReference type="ChEBI" id="CHEBI:15378"/>
        <dbReference type="ChEBI" id="CHEBI:57856"/>
        <dbReference type="ChEBI" id="CHEBI:59789"/>
        <dbReference type="ChEBI" id="CHEBI:156461"/>
        <dbReference type="ChEBI" id="CHEBI:172880"/>
    </reaction>
    <physiologicalReaction direction="left-to-right" evidence="4">
        <dbReference type="Rhea" id="RHEA:78476"/>
    </physiologicalReaction>
</comment>
<keyword evidence="10" id="KW-1185">Reference proteome</keyword>
<evidence type="ECO:0000256" key="6">
    <source>
        <dbReference type="ARBA" id="ARBA00049075"/>
    </source>
</evidence>
<feature type="region of interest" description="Disordered" evidence="8">
    <location>
        <begin position="402"/>
        <end position="424"/>
    </location>
</feature>
<dbReference type="InterPro" id="IPR029063">
    <property type="entry name" value="SAM-dependent_MTases_sf"/>
</dbReference>
<evidence type="ECO:0000256" key="8">
    <source>
        <dbReference type="SAM" id="MobiDB-lite"/>
    </source>
</evidence>
<dbReference type="PANTHER" id="PTHR14741">
    <property type="entry name" value="S-ADENOSYLMETHIONINE-DEPENDENT METHYLTRANSFERASE RELATED"/>
    <property type="match status" value="1"/>
</dbReference>
<evidence type="ECO:0000256" key="5">
    <source>
        <dbReference type="ARBA" id="ARBA00048763"/>
    </source>
</evidence>
<name>A0A8H8DEL1_9FUNG</name>
<dbReference type="GO" id="GO:0005634">
    <property type="term" value="C:nucleus"/>
    <property type="evidence" value="ECO:0007669"/>
    <property type="project" value="TreeGrafter"/>
</dbReference>
<sequence length="637" mass="68837">MQGLSREDLGASQDWISRIAQTLSWCEEGEAAGICFCGGGDYARARHMVQAQCVCFWETFSLENTTAISRGVSGNSILGFFSSFGLGIFFPRTATDGRTDGPSESLFFGGERSGGRRARRAFLRLLPPHSVPGRPGRSSSVTAGVHLRVPVCSCVGRTPRTRKPQAKPEGKKPPTMPDPRATGKGGKRKKRQRPDAAEADAARGAPANGFGGVGSLGAGFEGSNLPDSTRDTCETAQEVLENGPDANGTFGLPPTHRRTVQAGDVEGSLELRGTRADVGGAGAIATGESLPCAERPKKKKNKKKKRTEAFETGQADYLPPGDAPQEPGCEDALGFASAACAGNHPSHCAERPKTNKKRTGAFEPSQADCLTPGDAPQEHGREDAPGFASAACAGKHAAPATGESSRCVERPRRNKKKRNEMFQPGDAVYLPPGYVPQEHECEDAPDFVIWRCDDISPKLEKYWYQRYRLFSRYDEGVWMDEVGWYSVTPEKVAEHIAERCRCGTVVDAFCGVGGNAIQLAMTCEKVIAIDNDEHRLVCARHNAKVYGVEDRIQFMHADYMQVARDGGLKADVIFLSPPWGGGARCFFLLSVDPPPPFLPPFSRPPALPVFYFSLPAKGPSYLSAETYDVKTMIPMDG</sequence>
<comment type="catalytic activity">
    <reaction evidence="5">
        <text>a 5'-end (N(2),N(7)-dimethyl 5'-triphosphoguanosine)-ribonucleoside in snRNA + S-adenosyl-L-methionine = a 5'-end (N(2),N(2),N(7)-trimethyl 5'-triphosphoguanosine)-ribonucleoside in snRNA + S-adenosyl-L-homocysteine + H(+)</text>
        <dbReference type="Rhea" id="RHEA:78479"/>
        <dbReference type="Rhea" id="RHEA-COMP:19087"/>
        <dbReference type="Rhea" id="RHEA-COMP:19089"/>
        <dbReference type="ChEBI" id="CHEBI:15378"/>
        <dbReference type="ChEBI" id="CHEBI:57856"/>
        <dbReference type="ChEBI" id="CHEBI:59789"/>
        <dbReference type="ChEBI" id="CHEBI:167623"/>
        <dbReference type="ChEBI" id="CHEBI:172880"/>
    </reaction>
    <physiologicalReaction direction="left-to-right" evidence="5">
        <dbReference type="Rhea" id="RHEA:78480"/>
    </physiologicalReaction>
</comment>
<dbReference type="GO" id="GO:0071164">
    <property type="term" value="F:RNA cap trimethylguanosine synthase activity"/>
    <property type="evidence" value="ECO:0007669"/>
    <property type="project" value="TreeGrafter"/>
</dbReference>
<proteinExistence type="inferred from homology"/>
<dbReference type="EMBL" id="JAEFCI010013177">
    <property type="protein sequence ID" value="KAG5455558.1"/>
    <property type="molecule type" value="Genomic_DNA"/>
</dbReference>
<comment type="catalytic activity">
    <reaction evidence="6">
        <text>a 5'-end (N(7)-methyl 5'-triphosphoguanosine)-ribonucleoside in snRNA + S-adenosyl-L-methionine = a 5'-end (N(2),N(7)-dimethyl 5'-triphosphoguanosine)-ribonucleoside in snRNA + S-adenosyl-L-homocysteine + H(+)</text>
        <dbReference type="Rhea" id="RHEA:78471"/>
        <dbReference type="Rhea" id="RHEA-COMP:19085"/>
        <dbReference type="Rhea" id="RHEA-COMP:19087"/>
        <dbReference type="ChEBI" id="CHEBI:15378"/>
        <dbReference type="ChEBI" id="CHEBI:57856"/>
        <dbReference type="ChEBI" id="CHEBI:59789"/>
        <dbReference type="ChEBI" id="CHEBI:156461"/>
        <dbReference type="ChEBI" id="CHEBI:172880"/>
    </reaction>
    <physiologicalReaction direction="left-to-right" evidence="6">
        <dbReference type="Rhea" id="RHEA:78472"/>
    </physiologicalReaction>
</comment>
<comment type="caution">
    <text evidence="9">The sequence shown here is derived from an EMBL/GenBank/DDBJ whole genome shotgun (WGS) entry which is preliminary data.</text>
</comment>
<protein>
    <recommendedName>
        <fullName evidence="1">Trimethylguanosine synthase</fullName>
    </recommendedName>
    <alternativeName>
        <fullName evidence="7">Cap-specific guanine-N(2) methyltransferase</fullName>
    </alternativeName>
</protein>
<evidence type="ECO:0000313" key="10">
    <source>
        <dbReference type="Proteomes" id="UP000673691"/>
    </source>
</evidence>
<accession>A0A8H8DEL1</accession>
<dbReference type="CDD" id="cd02440">
    <property type="entry name" value="AdoMet_MTases"/>
    <property type="match status" value="1"/>
</dbReference>
<dbReference type="Pfam" id="PF09445">
    <property type="entry name" value="Methyltransf_15"/>
    <property type="match status" value="1"/>
</dbReference>
<evidence type="ECO:0000256" key="7">
    <source>
        <dbReference type="ARBA" id="ARBA00049790"/>
    </source>
</evidence>
<feature type="region of interest" description="Disordered" evidence="8">
    <location>
        <begin position="287"/>
        <end position="330"/>
    </location>
</feature>
<feature type="compositionally biased region" description="Basic residues" evidence="8">
    <location>
        <begin position="296"/>
        <end position="306"/>
    </location>
</feature>
<reference evidence="9 10" key="1">
    <citation type="journal article" name="Sci. Rep.">
        <title>Genome-scale phylogenetic analyses confirm Olpidium as the closest living zoosporic fungus to the non-flagellated, terrestrial fungi.</title>
        <authorList>
            <person name="Chang Y."/>
            <person name="Rochon D."/>
            <person name="Sekimoto S."/>
            <person name="Wang Y."/>
            <person name="Chovatia M."/>
            <person name="Sandor L."/>
            <person name="Salamov A."/>
            <person name="Grigoriev I.V."/>
            <person name="Stajich J.E."/>
            <person name="Spatafora J.W."/>
        </authorList>
    </citation>
    <scope>NUCLEOTIDE SEQUENCE [LARGE SCALE GENOMIC DNA]</scope>
    <source>
        <strain evidence="9">S191</strain>
    </source>
</reference>
<dbReference type="PANTHER" id="PTHR14741:SF32">
    <property type="entry name" value="TRIMETHYLGUANOSINE SYNTHASE"/>
    <property type="match status" value="1"/>
</dbReference>
<dbReference type="AlphaFoldDB" id="A0A8H8DEL1"/>
<dbReference type="Proteomes" id="UP000673691">
    <property type="component" value="Unassembled WGS sequence"/>
</dbReference>
<evidence type="ECO:0000256" key="1">
    <source>
        <dbReference type="ARBA" id="ARBA00018517"/>
    </source>
</evidence>
<dbReference type="OrthoDB" id="194443at2759"/>
<feature type="compositionally biased region" description="Gly residues" evidence="8">
    <location>
        <begin position="209"/>
        <end position="220"/>
    </location>
</feature>